<dbReference type="Gene3D" id="3.40.50.1820">
    <property type="entry name" value="alpha/beta hydrolase"/>
    <property type="match status" value="1"/>
</dbReference>
<protein>
    <submittedName>
        <fullName evidence="5">Similar to Esterase acc. no. P18773</fullName>
    </submittedName>
</protein>
<gene>
    <name evidence="5" type="ORF">PCON_07830</name>
</gene>
<dbReference type="GO" id="GO:0016787">
    <property type="term" value="F:hydrolase activity"/>
    <property type="evidence" value="ECO:0007669"/>
    <property type="project" value="UniProtKB-KW"/>
</dbReference>
<name>U4L1A5_PYROM</name>
<accession>U4L1A5</accession>
<organism evidence="5 6">
    <name type="scientific">Pyronema omphalodes (strain CBS 100304)</name>
    <name type="common">Pyronema confluens</name>
    <dbReference type="NCBI Taxonomy" id="1076935"/>
    <lineage>
        <taxon>Eukaryota</taxon>
        <taxon>Fungi</taxon>
        <taxon>Dikarya</taxon>
        <taxon>Ascomycota</taxon>
        <taxon>Pezizomycotina</taxon>
        <taxon>Pezizomycetes</taxon>
        <taxon>Pezizales</taxon>
        <taxon>Pyronemataceae</taxon>
        <taxon>Pyronema</taxon>
    </lineage>
</organism>
<comment type="similarity">
    <text evidence="1">Belongs to the 'GDXG' lipolytic enzyme family.</text>
</comment>
<keyword evidence="6" id="KW-1185">Reference proteome</keyword>
<feature type="transmembrane region" description="Helical" evidence="4">
    <location>
        <begin position="17"/>
        <end position="38"/>
    </location>
</feature>
<dbReference type="Proteomes" id="UP000018144">
    <property type="component" value="Unassembled WGS sequence"/>
</dbReference>
<evidence type="ECO:0000313" key="6">
    <source>
        <dbReference type="Proteomes" id="UP000018144"/>
    </source>
</evidence>
<evidence type="ECO:0000256" key="4">
    <source>
        <dbReference type="SAM" id="Phobius"/>
    </source>
</evidence>
<proteinExistence type="inferred from homology"/>
<dbReference type="AlphaFoldDB" id="U4L1A5"/>
<reference evidence="5 6" key="1">
    <citation type="journal article" date="2013" name="PLoS Genet.">
        <title>The genome and development-dependent transcriptomes of Pyronema confluens: a window into fungal evolution.</title>
        <authorList>
            <person name="Traeger S."/>
            <person name="Altegoer F."/>
            <person name="Freitag M."/>
            <person name="Gabaldon T."/>
            <person name="Kempken F."/>
            <person name="Kumar A."/>
            <person name="Marcet-Houben M."/>
            <person name="Poggeler S."/>
            <person name="Stajich J.E."/>
            <person name="Nowrousian M."/>
        </authorList>
    </citation>
    <scope>NUCLEOTIDE SEQUENCE [LARGE SCALE GENOMIC DNA]</scope>
    <source>
        <strain evidence="6">CBS 100304</strain>
        <tissue evidence="5">Vegetative mycelium</tissue>
    </source>
</reference>
<keyword evidence="4" id="KW-0812">Transmembrane</keyword>
<keyword evidence="4" id="KW-1133">Transmembrane helix</keyword>
<dbReference type="OrthoDB" id="2152029at2759"/>
<keyword evidence="4" id="KW-0472">Membrane</keyword>
<evidence type="ECO:0000313" key="5">
    <source>
        <dbReference type="EMBL" id="CCX08237.1"/>
    </source>
</evidence>
<keyword evidence="2" id="KW-0378">Hydrolase</keyword>
<feature type="active site" evidence="3">
    <location>
        <position position="198"/>
    </location>
</feature>
<sequence length="380" mass="42279">MEVASKPSLSLREKISLLVRILIVYPYSLVSFILRNLLVRDRWWFRVKNAGSRCLTGSMTVKQLQYLFPSTPTVYKKWTRAKGLLSNTEEFPAENDGEVGARIMWVGEAWKPGQKLLLYFHGGGYVLSMMKGHLEFLNYVKRTAVDSELKDSLAIAVLEYTTAPAQKYPFQIREATQALSRLLARGIPPSDITISGDSAGGHLALSVVSHILHPRPTIPRLSLDSPLAGLALLSPATCLSSTKASSFQKYGSIDVLDPAICQHWTSQLTDNSEFSADLASGNYWGEAAPAPESWWKGIRSVAKKMLITAGEEEVLIDDIRVFIKTMEGVFEKEGGSFQLETLVAKGEVHDAPLMDFIINFKRSETTRRTAEFIVETFRTA</sequence>
<evidence type="ECO:0000256" key="2">
    <source>
        <dbReference type="ARBA" id="ARBA00022801"/>
    </source>
</evidence>
<dbReference type="EMBL" id="HF935402">
    <property type="protein sequence ID" value="CCX08237.1"/>
    <property type="molecule type" value="Genomic_DNA"/>
</dbReference>
<dbReference type="InterPro" id="IPR050300">
    <property type="entry name" value="GDXG_lipolytic_enzyme"/>
</dbReference>
<dbReference type="InterPro" id="IPR019436">
    <property type="entry name" value="Say1-like"/>
</dbReference>
<dbReference type="PANTHER" id="PTHR48081:SF31">
    <property type="entry name" value="STERYL ACETYL HYDROLASE MUG81-RELATED"/>
    <property type="match status" value="1"/>
</dbReference>
<dbReference type="SUPFAM" id="SSF53474">
    <property type="entry name" value="alpha/beta-Hydrolases"/>
    <property type="match status" value="1"/>
</dbReference>
<dbReference type="eggNOG" id="KOG1515">
    <property type="taxonomic scope" value="Eukaryota"/>
</dbReference>
<dbReference type="STRING" id="1076935.U4L1A5"/>
<dbReference type="PROSITE" id="PS01174">
    <property type="entry name" value="LIPASE_GDXG_SER"/>
    <property type="match status" value="1"/>
</dbReference>
<dbReference type="PANTHER" id="PTHR48081">
    <property type="entry name" value="AB HYDROLASE SUPERFAMILY PROTEIN C4A8.06C"/>
    <property type="match status" value="1"/>
</dbReference>
<dbReference type="OMA" id="DMACVEP"/>
<evidence type="ECO:0000256" key="1">
    <source>
        <dbReference type="ARBA" id="ARBA00010515"/>
    </source>
</evidence>
<dbReference type="Pfam" id="PF10340">
    <property type="entry name" value="Say1_Mug180"/>
    <property type="match status" value="1"/>
</dbReference>
<dbReference type="InterPro" id="IPR029058">
    <property type="entry name" value="AB_hydrolase_fold"/>
</dbReference>
<dbReference type="InterPro" id="IPR033140">
    <property type="entry name" value="Lipase_GDXG_put_SER_AS"/>
</dbReference>
<evidence type="ECO:0000256" key="3">
    <source>
        <dbReference type="PROSITE-ProRule" id="PRU10038"/>
    </source>
</evidence>